<dbReference type="GO" id="GO:0005886">
    <property type="term" value="C:plasma membrane"/>
    <property type="evidence" value="ECO:0007669"/>
    <property type="project" value="UniProtKB-SubCell"/>
</dbReference>
<gene>
    <name evidence="8" type="ORF">EZJ58_4312</name>
</gene>
<keyword evidence="3 6" id="KW-0812">Transmembrane</keyword>
<dbReference type="InterPro" id="IPR023845">
    <property type="entry name" value="DUF3817_TM"/>
</dbReference>
<evidence type="ECO:0000256" key="1">
    <source>
        <dbReference type="ARBA" id="ARBA00004651"/>
    </source>
</evidence>
<evidence type="ECO:0000256" key="2">
    <source>
        <dbReference type="ARBA" id="ARBA00022475"/>
    </source>
</evidence>
<reference evidence="8 9" key="1">
    <citation type="submission" date="2019-02" db="EMBL/GenBank/DDBJ databases">
        <title>Investigation of anaerobic lignin degradation for improved lignocellulosic biofuels.</title>
        <authorList>
            <person name="Deangelis K."/>
        </authorList>
    </citation>
    <scope>NUCLEOTIDE SEQUENCE [LARGE SCALE GENOMIC DNA]</scope>
    <source>
        <strain evidence="8 9">159R</strain>
    </source>
</reference>
<comment type="caution">
    <text evidence="8">The sequence shown here is derived from an EMBL/GenBank/DDBJ whole genome shotgun (WGS) entry which is preliminary data.</text>
</comment>
<feature type="transmembrane region" description="Helical" evidence="6">
    <location>
        <begin position="82"/>
        <end position="103"/>
    </location>
</feature>
<keyword evidence="4 6" id="KW-1133">Transmembrane helix</keyword>
<protein>
    <submittedName>
        <fullName evidence="8">Integral membrane protein</fullName>
    </submittedName>
</protein>
<evidence type="ECO:0000259" key="7">
    <source>
        <dbReference type="Pfam" id="PF12823"/>
    </source>
</evidence>
<dbReference type="Proteomes" id="UP000294555">
    <property type="component" value="Unassembled WGS sequence"/>
</dbReference>
<comment type="subcellular location">
    <subcellularLocation>
        <location evidence="1">Cell membrane</location>
        <topology evidence="1">Multi-pass membrane protein</topology>
    </subcellularLocation>
</comment>
<keyword evidence="2" id="KW-1003">Cell membrane</keyword>
<name>A0A4R1NMZ9_9GAMM</name>
<evidence type="ECO:0000313" key="9">
    <source>
        <dbReference type="Proteomes" id="UP000294555"/>
    </source>
</evidence>
<dbReference type="AlphaFoldDB" id="A0A4R1NMZ9"/>
<dbReference type="NCBIfam" id="TIGR03954">
    <property type="entry name" value="integ_memb_HG"/>
    <property type="match status" value="1"/>
</dbReference>
<dbReference type="PANTHER" id="PTHR40077">
    <property type="entry name" value="MEMBRANE PROTEIN-RELATED"/>
    <property type="match status" value="1"/>
</dbReference>
<dbReference type="PANTHER" id="PTHR40077:SF1">
    <property type="entry name" value="MEMBRANE PROTEIN"/>
    <property type="match status" value="1"/>
</dbReference>
<organism evidence="8 9">
    <name type="scientific">Sodalis ligni</name>
    <dbReference type="NCBI Taxonomy" id="2697027"/>
    <lineage>
        <taxon>Bacteria</taxon>
        <taxon>Pseudomonadati</taxon>
        <taxon>Pseudomonadota</taxon>
        <taxon>Gammaproteobacteria</taxon>
        <taxon>Enterobacterales</taxon>
        <taxon>Bruguierivoracaceae</taxon>
        <taxon>Sodalis</taxon>
    </lineage>
</organism>
<feature type="transmembrane region" description="Helical" evidence="6">
    <location>
        <begin position="20"/>
        <end position="41"/>
    </location>
</feature>
<evidence type="ECO:0000256" key="6">
    <source>
        <dbReference type="SAM" id="Phobius"/>
    </source>
</evidence>
<dbReference type="EMBL" id="SJOI01000001">
    <property type="protein sequence ID" value="TCL06086.1"/>
    <property type="molecule type" value="Genomic_DNA"/>
</dbReference>
<keyword evidence="5 6" id="KW-0472">Membrane</keyword>
<evidence type="ECO:0000256" key="5">
    <source>
        <dbReference type="ARBA" id="ARBA00023136"/>
    </source>
</evidence>
<dbReference type="Pfam" id="PF12823">
    <property type="entry name" value="DUF3817"/>
    <property type="match status" value="1"/>
</dbReference>
<evidence type="ECO:0000256" key="4">
    <source>
        <dbReference type="ARBA" id="ARBA00022989"/>
    </source>
</evidence>
<dbReference type="RefSeq" id="WP_207917957.1">
    <property type="nucleotide sequence ID" value="NZ_SJOI01000001.1"/>
</dbReference>
<sequence length="115" mass="12494">MTPKTQPELKGPERSLLKKLHLASLVEGCTLVILTCIAVPLKHLGGYPQIVAVMGPVHGLAFLFYAWMVINTASGGMWRKGQVARLLLLAFIPFGTFFNLGMITRRSAGSDALDI</sequence>
<feature type="domain" description="DUF3817" evidence="7">
    <location>
        <begin position="18"/>
        <end position="99"/>
    </location>
</feature>
<evidence type="ECO:0000313" key="8">
    <source>
        <dbReference type="EMBL" id="TCL06086.1"/>
    </source>
</evidence>
<proteinExistence type="predicted"/>
<evidence type="ECO:0000256" key="3">
    <source>
        <dbReference type="ARBA" id="ARBA00022692"/>
    </source>
</evidence>
<accession>A0A4R1NMZ9</accession>
<feature type="transmembrane region" description="Helical" evidence="6">
    <location>
        <begin position="47"/>
        <end position="70"/>
    </location>
</feature>
<keyword evidence="9" id="KW-1185">Reference proteome</keyword>